<dbReference type="RefSeq" id="WP_345347792.1">
    <property type="nucleotide sequence ID" value="NZ_BAABFB010000053.1"/>
</dbReference>
<organism evidence="2 3">
    <name type="scientific">Rhodococcus olei</name>
    <dbReference type="NCBI Taxonomy" id="2161675"/>
    <lineage>
        <taxon>Bacteria</taxon>
        <taxon>Bacillati</taxon>
        <taxon>Actinomycetota</taxon>
        <taxon>Actinomycetes</taxon>
        <taxon>Mycobacteriales</taxon>
        <taxon>Nocardiaceae</taxon>
        <taxon>Rhodococcus</taxon>
    </lineage>
</organism>
<gene>
    <name evidence="2" type="ORF">GCM10023094_35270</name>
</gene>
<sequence length="158" mass="15531">MASSRMRRVAGIGAVAGLSALAMVANPALGAAAVTGSATVTASGSVITVALKGIATTEALNHCEAQIFPFDAPVYDKTTRVYEIGYPGFTGGDATGSSIPLPAGTYAVISQCKEGASTNPYVKLGDPAKVTLTAAPTTGGGTGSQDFGLADLLGGFGS</sequence>
<evidence type="ECO:0000256" key="1">
    <source>
        <dbReference type="SAM" id="SignalP"/>
    </source>
</evidence>
<dbReference type="EMBL" id="BAABFB010000053">
    <property type="protein sequence ID" value="GAA4483529.1"/>
    <property type="molecule type" value="Genomic_DNA"/>
</dbReference>
<reference evidence="3" key="1">
    <citation type="journal article" date="2019" name="Int. J. Syst. Evol. Microbiol.">
        <title>The Global Catalogue of Microorganisms (GCM) 10K type strain sequencing project: providing services to taxonomists for standard genome sequencing and annotation.</title>
        <authorList>
            <consortium name="The Broad Institute Genomics Platform"/>
            <consortium name="The Broad Institute Genome Sequencing Center for Infectious Disease"/>
            <person name="Wu L."/>
            <person name="Ma J."/>
        </authorList>
    </citation>
    <scope>NUCLEOTIDE SEQUENCE [LARGE SCALE GENOMIC DNA]</scope>
    <source>
        <strain evidence="3">JCM 32206</strain>
    </source>
</reference>
<dbReference type="Proteomes" id="UP001501183">
    <property type="component" value="Unassembled WGS sequence"/>
</dbReference>
<proteinExistence type="predicted"/>
<protein>
    <submittedName>
        <fullName evidence="2">Uncharacterized protein</fullName>
    </submittedName>
</protein>
<name>A0ABP8PBA3_9NOCA</name>
<keyword evidence="3" id="KW-1185">Reference proteome</keyword>
<evidence type="ECO:0000313" key="2">
    <source>
        <dbReference type="EMBL" id="GAA4483529.1"/>
    </source>
</evidence>
<keyword evidence="1" id="KW-0732">Signal</keyword>
<comment type="caution">
    <text evidence="2">The sequence shown here is derived from an EMBL/GenBank/DDBJ whole genome shotgun (WGS) entry which is preliminary data.</text>
</comment>
<feature type="chain" id="PRO_5046375746" evidence="1">
    <location>
        <begin position="31"/>
        <end position="158"/>
    </location>
</feature>
<evidence type="ECO:0000313" key="3">
    <source>
        <dbReference type="Proteomes" id="UP001501183"/>
    </source>
</evidence>
<feature type="signal peptide" evidence="1">
    <location>
        <begin position="1"/>
        <end position="30"/>
    </location>
</feature>
<accession>A0ABP8PBA3</accession>